<proteinExistence type="predicted"/>
<organism evidence="1 2">
    <name type="scientific">Elysia crispata</name>
    <name type="common">lettuce slug</name>
    <dbReference type="NCBI Taxonomy" id="231223"/>
    <lineage>
        <taxon>Eukaryota</taxon>
        <taxon>Metazoa</taxon>
        <taxon>Spiralia</taxon>
        <taxon>Lophotrochozoa</taxon>
        <taxon>Mollusca</taxon>
        <taxon>Gastropoda</taxon>
        <taxon>Heterobranchia</taxon>
        <taxon>Euthyneura</taxon>
        <taxon>Panpulmonata</taxon>
        <taxon>Sacoglossa</taxon>
        <taxon>Placobranchoidea</taxon>
        <taxon>Plakobranchidae</taxon>
        <taxon>Elysia</taxon>
    </lineage>
</organism>
<gene>
    <name evidence="1" type="ORF">RRG08_021010</name>
</gene>
<reference evidence="1" key="1">
    <citation type="journal article" date="2023" name="G3 (Bethesda)">
        <title>A reference genome for the long-term kleptoplast-retaining sea slug Elysia crispata morphotype clarki.</title>
        <authorList>
            <person name="Eastman K.E."/>
            <person name="Pendleton A.L."/>
            <person name="Shaikh M.A."/>
            <person name="Suttiyut T."/>
            <person name="Ogas R."/>
            <person name="Tomko P."/>
            <person name="Gavelis G."/>
            <person name="Widhalm J.R."/>
            <person name="Wisecaver J.H."/>
        </authorList>
    </citation>
    <scope>NUCLEOTIDE SEQUENCE</scope>
    <source>
        <strain evidence="1">ECLA1</strain>
    </source>
</reference>
<name>A0AAE1ABL6_9GAST</name>
<sequence length="95" mass="10773">MVQARFRTQIISIVTSTEIRHVIKRKTVTSLPRVILSCQEPALSFSKRPMVLVNLEDYQQSKNTSTAGDLVPNLQRYVESLKVLRTVSALDTGWI</sequence>
<dbReference type="EMBL" id="JAWDGP010002362">
    <property type="protein sequence ID" value="KAK3783672.1"/>
    <property type="molecule type" value="Genomic_DNA"/>
</dbReference>
<evidence type="ECO:0000313" key="1">
    <source>
        <dbReference type="EMBL" id="KAK3783672.1"/>
    </source>
</evidence>
<dbReference type="AlphaFoldDB" id="A0AAE1ABL6"/>
<comment type="caution">
    <text evidence="1">The sequence shown here is derived from an EMBL/GenBank/DDBJ whole genome shotgun (WGS) entry which is preliminary data.</text>
</comment>
<dbReference type="Proteomes" id="UP001283361">
    <property type="component" value="Unassembled WGS sequence"/>
</dbReference>
<evidence type="ECO:0000313" key="2">
    <source>
        <dbReference type="Proteomes" id="UP001283361"/>
    </source>
</evidence>
<keyword evidence="2" id="KW-1185">Reference proteome</keyword>
<accession>A0AAE1ABL6</accession>
<protein>
    <submittedName>
        <fullName evidence="1">Uncharacterized protein</fullName>
    </submittedName>
</protein>